<evidence type="ECO:0000259" key="5">
    <source>
        <dbReference type="PROSITE" id="PS50097"/>
    </source>
</evidence>
<dbReference type="InterPro" id="IPR011333">
    <property type="entry name" value="SKP1/BTB/POZ_sf"/>
</dbReference>
<dbReference type="SUPFAM" id="SSF54695">
    <property type="entry name" value="POZ domain"/>
    <property type="match status" value="1"/>
</dbReference>
<feature type="compositionally biased region" description="Basic and acidic residues" evidence="4">
    <location>
        <begin position="322"/>
        <end position="331"/>
    </location>
</feature>
<proteinExistence type="predicted"/>
<comment type="caution">
    <text evidence="6">The sequence shown here is derived from an EMBL/GenBank/DDBJ whole genome shotgun (WGS) entry which is preliminary data.</text>
</comment>
<dbReference type="Gene3D" id="1.25.40.420">
    <property type="match status" value="1"/>
</dbReference>
<name>A0A8X6LXD3_TRICU</name>
<keyword evidence="1" id="KW-0880">Kelch repeat</keyword>
<feature type="compositionally biased region" description="Polar residues" evidence="4">
    <location>
        <begin position="343"/>
        <end position="356"/>
    </location>
</feature>
<evidence type="ECO:0000256" key="1">
    <source>
        <dbReference type="ARBA" id="ARBA00022441"/>
    </source>
</evidence>
<reference evidence="6" key="1">
    <citation type="submission" date="2020-07" db="EMBL/GenBank/DDBJ databases">
        <title>Multicomponent nature underlies the extraordinary mechanical properties of spider dragline silk.</title>
        <authorList>
            <person name="Kono N."/>
            <person name="Nakamura H."/>
            <person name="Mori M."/>
            <person name="Yoshida Y."/>
            <person name="Ohtoshi R."/>
            <person name="Malay A.D."/>
            <person name="Moran D.A.P."/>
            <person name="Tomita M."/>
            <person name="Numata K."/>
            <person name="Arakawa K."/>
        </authorList>
    </citation>
    <scope>NUCLEOTIDE SEQUENCE</scope>
</reference>
<evidence type="ECO:0000256" key="3">
    <source>
        <dbReference type="ARBA" id="ARBA00023203"/>
    </source>
</evidence>
<feature type="compositionally biased region" description="Acidic residues" evidence="4">
    <location>
        <begin position="363"/>
        <end position="374"/>
    </location>
</feature>
<keyword evidence="3" id="KW-0009">Actin-binding</keyword>
<dbReference type="SMART" id="SM00225">
    <property type="entry name" value="BTB"/>
    <property type="match status" value="1"/>
</dbReference>
<dbReference type="InterPro" id="IPR011705">
    <property type="entry name" value="BACK"/>
</dbReference>
<dbReference type="Pfam" id="PF07707">
    <property type="entry name" value="BACK"/>
    <property type="match status" value="1"/>
</dbReference>
<evidence type="ECO:0000256" key="4">
    <source>
        <dbReference type="SAM" id="MobiDB-lite"/>
    </source>
</evidence>
<dbReference type="PROSITE" id="PS50097">
    <property type="entry name" value="BTB"/>
    <property type="match status" value="1"/>
</dbReference>
<dbReference type="PANTHER" id="PTHR24412">
    <property type="entry name" value="KELCH PROTEIN"/>
    <property type="match status" value="1"/>
</dbReference>
<dbReference type="Pfam" id="PF00651">
    <property type="entry name" value="BTB"/>
    <property type="match status" value="1"/>
</dbReference>
<evidence type="ECO:0000256" key="2">
    <source>
        <dbReference type="ARBA" id="ARBA00022737"/>
    </source>
</evidence>
<keyword evidence="7" id="KW-1185">Reference proteome</keyword>
<feature type="region of interest" description="Disordered" evidence="4">
    <location>
        <begin position="321"/>
        <end position="389"/>
    </location>
</feature>
<evidence type="ECO:0000313" key="6">
    <source>
        <dbReference type="EMBL" id="GFR24177.1"/>
    </source>
</evidence>
<dbReference type="AlphaFoldDB" id="A0A8X6LXD3"/>
<dbReference type="Gene3D" id="3.30.710.10">
    <property type="entry name" value="Potassium Channel Kv1.1, Chain A"/>
    <property type="match status" value="1"/>
</dbReference>
<gene>
    <name evidence="6" type="primary">Klhl29</name>
    <name evidence="6" type="ORF">TNCT_91951</name>
</gene>
<dbReference type="Proteomes" id="UP000887116">
    <property type="component" value="Unassembled WGS sequence"/>
</dbReference>
<dbReference type="OrthoDB" id="9978265at2759"/>
<sequence length="415" mass="47496">MAVSTLIPANAMNFTENQQACIVLEKLWSQREAGRFCDVVLHVQGQKFQAHRNVLAACSPYFDSVLKTHKVIKEQLTVTCQNLDAFQLLLNYMYTGAVVIDKNNVSELLRLANHFLVIKLKTYCAEFLDRYLDPSNCLSVKEMAEKYNLPVLQKNASAFIHNHIVEVFDQNEILEFPFSKLETFFKEKQCLIPQHVLLSFICKWVDHDVSKRESDLRTLLTFINWNSIERPYLDDHLKSCNLFRKNPKCMYLLLTCLEENKIELLDFQSVYDSLKGQYGPGGSNVDNDSFMNIAISAAIHGLQKYPSSNNTEENTPITVAPLEKDQVKEKTSAPPPEEPAKLSSGNEETSNSSFDTTAPDCSIDIDYDDDSQSSEDEKSPTTTPATNNRRKIFPQKLKFKSRKLYFNVFHIYLRV</sequence>
<protein>
    <submittedName>
        <fullName evidence="6">Kelch-like protein 29</fullName>
    </submittedName>
</protein>
<organism evidence="6 7">
    <name type="scientific">Trichonephila clavata</name>
    <name type="common">Joro spider</name>
    <name type="synonym">Nephila clavata</name>
    <dbReference type="NCBI Taxonomy" id="2740835"/>
    <lineage>
        <taxon>Eukaryota</taxon>
        <taxon>Metazoa</taxon>
        <taxon>Ecdysozoa</taxon>
        <taxon>Arthropoda</taxon>
        <taxon>Chelicerata</taxon>
        <taxon>Arachnida</taxon>
        <taxon>Araneae</taxon>
        <taxon>Araneomorphae</taxon>
        <taxon>Entelegynae</taxon>
        <taxon>Araneoidea</taxon>
        <taxon>Nephilidae</taxon>
        <taxon>Trichonephila</taxon>
    </lineage>
</organism>
<feature type="domain" description="BTB" evidence="5">
    <location>
        <begin position="37"/>
        <end position="102"/>
    </location>
</feature>
<accession>A0A8X6LXD3</accession>
<dbReference type="EMBL" id="BMAO01018537">
    <property type="protein sequence ID" value="GFR24177.1"/>
    <property type="molecule type" value="Genomic_DNA"/>
</dbReference>
<evidence type="ECO:0000313" key="7">
    <source>
        <dbReference type="Proteomes" id="UP000887116"/>
    </source>
</evidence>
<dbReference type="InterPro" id="IPR000210">
    <property type="entry name" value="BTB/POZ_dom"/>
</dbReference>
<dbReference type="SMART" id="SM00875">
    <property type="entry name" value="BACK"/>
    <property type="match status" value="1"/>
</dbReference>
<keyword evidence="2" id="KW-0677">Repeat</keyword>
<dbReference type="PANTHER" id="PTHR24412:SF501">
    <property type="entry name" value="BTB DOMAIN-CONTAINING PROTEIN"/>
    <property type="match status" value="1"/>
</dbReference>